<evidence type="ECO:0000259" key="10">
    <source>
        <dbReference type="PROSITE" id="PS50122"/>
    </source>
</evidence>
<evidence type="ECO:0000256" key="7">
    <source>
        <dbReference type="PROSITE-ProRule" id="PRU00050"/>
    </source>
</evidence>
<dbReference type="CDD" id="cd17541">
    <property type="entry name" value="REC_CheB-like"/>
    <property type="match status" value="1"/>
</dbReference>
<dbReference type="SUPFAM" id="SSF52738">
    <property type="entry name" value="Methylesterase CheB, C-terminal domain"/>
    <property type="match status" value="1"/>
</dbReference>
<dbReference type="Gene3D" id="3.40.50.2300">
    <property type="match status" value="1"/>
</dbReference>
<comment type="similarity">
    <text evidence="6">Belongs to the CheB family.</text>
</comment>
<dbReference type="PROSITE" id="PS50122">
    <property type="entry name" value="CHEB"/>
    <property type="match status" value="1"/>
</dbReference>
<protein>
    <recommendedName>
        <fullName evidence="6">Protein-glutamate methylesterase/protein-glutamine glutaminase</fullName>
        <ecNumber evidence="6">3.1.1.61</ecNumber>
        <ecNumber evidence="6">3.5.1.44</ecNumber>
    </recommendedName>
</protein>
<dbReference type="GO" id="GO:0005737">
    <property type="term" value="C:cytoplasm"/>
    <property type="evidence" value="ECO:0007669"/>
    <property type="project" value="UniProtKB-SubCell"/>
</dbReference>
<evidence type="ECO:0000256" key="8">
    <source>
        <dbReference type="PROSITE-ProRule" id="PRU00169"/>
    </source>
</evidence>
<sequence>MNAPPAIRVMVIDDSSVVRQLMLQLLAQTADIRVIGTAPDPVFALRKMHQEWPDVILLDIEMPRMDGITFLRQIMATRPTPVIMCSARAGDSSQVAAEALAAGAVSVIARPQLGVREFLQEAVVELASAIRTAMQAGPGSRNGGVATPAPTRSVPQLSRLRPVKAASREILHDAGWTSGLQRYTADAVLNPPGPEDGYRPPTARIVAIGASTGGPQALERVLGRLDQRCPGIVVVQHMPQRFTRSFAERLHRLSGAEVKEAEHLDVILPGRVLIAPGGKHLVVRRDGLQYYVETLEGPLVSRHKPSVDVLFRSLAKAAGSNAVGIIMTGMGDDGARGMREMADCGAATYAQDEASSVVFGMPKEAIHMGGVGDVLPLDNISAVIEKYASRESQ</sequence>
<comment type="catalytic activity">
    <reaction evidence="6">
        <text>L-glutaminyl-[protein] + H2O = L-glutamyl-[protein] + NH4(+)</text>
        <dbReference type="Rhea" id="RHEA:16441"/>
        <dbReference type="Rhea" id="RHEA-COMP:10207"/>
        <dbReference type="Rhea" id="RHEA-COMP:10208"/>
        <dbReference type="ChEBI" id="CHEBI:15377"/>
        <dbReference type="ChEBI" id="CHEBI:28938"/>
        <dbReference type="ChEBI" id="CHEBI:29973"/>
        <dbReference type="ChEBI" id="CHEBI:30011"/>
        <dbReference type="EC" id="3.5.1.44"/>
    </reaction>
</comment>
<keyword evidence="1 6" id="KW-0963">Cytoplasm</keyword>
<dbReference type="AlphaFoldDB" id="A0AAI9IHA3"/>
<evidence type="ECO:0000256" key="6">
    <source>
        <dbReference type="HAMAP-Rule" id="MF_00099"/>
    </source>
</evidence>
<dbReference type="NCBIfam" id="NF001965">
    <property type="entry name" value="PRK00742.1"/>
    <property type="match status" value="1"/>
</dbReference>
<dbReference type="InterPro" id="IPR011006">
    <property type="entry name" value="CheY-like_superfamily"/>
</dbReference>
<comment type="domain">
    <text evidence="6">Contains a C-terminal catalytic domain, and an N-terminal region which modulates catalytic activity.</text>
</comment>
<evidence type="ECO:0000259" key="9">
    <source>
        <dbReference type="PROSITE" id="PS50110"/>
    </source>
</evidence>
<dbReference type="NCBIfam" id="NF009206">
    <property type="entry name" value="PRK12555.1"/>
    <property type="match status" value="1"/>
</dbReference>
<feature type="domain" description="Response regulatory" evidence="9">
    <location>
        <begin position="8"/>
        <end position="125"/>
    </location>
</feature>
<dbReference type="Pfam" id="PF00072">
    <property type="entry name" value="Response_reg"/>
    <property type="match status" value="1"/>
</dbReference>
<evidence type="ECO:0000313" key="12">
    <source>
        <dbReference type="Proteomes" id="UP000006772"/>
    </source>
</evidence>
<dbReference type="GO" id="GO:0050568">
    <property type="term" value="F:protein-glutamine glutaminase activity"/>
    <property type="evidence" value="ECO:0007669"/>
    <property type="project" value="UniProtKB-UniRule"/>
</dbReference>
<keyword evidence="2 6" id="KW-0145">Chemotaxis</keyword>
<dbReference type="CDD" id="cd16432">
    <property type="entry name" value="CheB_Rec"/>
    <property type="match status" value="1"/>
</dbReference>
<comment type="function">
    <text evidence="6">Involved in chemotaxis. Part of a chemotaxis signal transduction system that modulates chemotaxis in response to various stimuli. Catalyzes the demethylation of specific methylglutamate residues introduced into the chemoreceptors (methyl-accepting chemotaxis proteins or MCP) by CheR. Also mediates the irreversible deamidation of specific glutamine residues to glutamic acid.</text>
</comment>
<accession>A0AAI9IHA3</accession>
<keyword evidence="3 6" id="KW-0597">Phosphoprotein</keyword>
<gene>
    <name evidence="6" type="primary">cheB</name>
    <name evidence="11" type="ORF">HFRIS_003168</name>
</gene>
<dbReference type="RefSeq" id="WP_006461781.1">
    <property type="nucleotide sequence ID" value="NZ_AEEC02000003.1"/>
</dbReference>
<dbReference type="Proteomes" id="UP000006772">
    <property type="component" value="Unassembled WGS sequence"/>
</dbReference>
<name>A0AAI9IHA3_9BURK</name>
<dbReference type="InterPro" id="IPR008248">
    <property type="entry name" value="CheB-like"/>
</dbReference>
<feature type="domain" description="CheB-type methylesterase" evidence="10">
    <location>
        <begin position="200"/>
        <end position="391"/>
    </location>
</feature>
<dbReference type="EC" id="3.1.1.61" evidence="6"/>
<feature type="active site" evidence="6 7">
    <location>
        <position position="211"/>
    </location>
</feature>
<proteinExistence type="inferred from homology"/>
<comment type="catalytic activity">
    <reaction evidence="5 6">
        <text>[protein]-L-glutamate 5-O-methyl ester + H2O = L-glutamyl-[protein] + methanol + H(+)</text>
        <dbReference type="Rhea" id="RHEA:23236"/>
        <dbReference type="Rhea" id="RHEA-COMP:10208"/>
        <dbReference type="Rhea" id="RHEA-COMP:10311"/>
        <dbReference type="ChEBI" id="CHEBI:15377"/>
        <dbReference type="ChEBI" id="CHEBI:15378"/>
        <dbReference type="ChEBI" id="CHEBI:17790"/>
        <dbReference type="ChEBI" id="CHEBI:29973"/>
        <dbReference type="ChEBI" id="CHEBI:82795"/>
        <dbReference type="EC" id="3.1.1.61"/>
    </reaction>
</comment>
<dbReference type="PANTHER" id="PTHR42872">
    <property type="entry name" value="PROTEIN-GLUTAMATE METHYLESTERASE/PROTEIN-GLUTAMINE GLUTAMINASE"/>
    <property type="match status" value="1"/>
</dbReference>
<dbReference type="PROSITE" id="PS50110">
    <property type="entry name" value="RESPONSE_REGULATORY"/>
    <property type="match status" value="1"/>
</dbReference>
<evidence type="ECO:0000256" key="5">
    <source>
        <dbReference type="ARBA" id="ARBA00048267"/>
    </source>
</evidence>
<dbReference type="EC" id="3.5.1.44" evidence="6"/>
<dbReference type="EMBL" id="AEEC02000003">
    <property type="protein sequence ID" value="EOA06221.1"/>
    <property type="molecule type" value="Genomic_DNA"/>
</dbReference>
<dbReference type="GO" id="GO:0006935">
    <property type="term" value="P:chemotaxis"/>
    <property type="evidence" value="ECO:0007669"/>
    <property type="project" value="UniProtKB-UniRule"/>
</dbReference>
<dbReference type="InterPro" id="IPR035909">
    <property type="entry name" value="CheB_C"/>
</dbReference>
<dbReference type="SUPFAM" id="SSF52172">
    <property type="entry name" value="CheY-like"/>
    <property type="match status" value="1"/>
</dbReference>
<dbReference type="Pfam" id="PF01339">
    <property type="entry name" value="CheB_methylest"/>
    <property type="match status" value="1"/>
</dbReference>
<dbReference type="PIRSF" id="PIRSF000876">
    <property type="entry name" value="RR_chemtxs_CheB"/>
    <property type="match status" value="1"/>
</dbReference>
<organism evidence="11 12">
    <name type="scientific">Herbaspirillum frisingense GSF30</name>
    <dbReference type="NCBI Taxonomy" id="864073"/>
    <lineage>
        <taxon>Bacteria</taxon>
        <taxon>Pseudomonadati</taxon>
        <taxon>Pseudomonadota</taxon>
        <taxon>Betaproteobacteria</taxon>
        <taxon>Burkholderiales</taxon>
        <taxon>Oxalobacteraceae</taxon>
        <taxon>Herbaspirillum</taxon>
    </lineage>
</organism>
<dbReference type="PANTHER" id="PTHR42872:SF6">
    <property type="entry name" value="PROTEIN-GLUTAMATE METHYLESTERASE_PROTEIN-GLUTAMINE GLUTAMINASE"/>
    <property type="match status" value="1"/>
</dbReference>
<reference evidence="11 12" key="1">
    <citation type="journal article" date="2013" name="Front. Microbiol.">
        <title>The genome of the endophytic bacterium H. frisingense GSF30(T) identifies diverse strategies in the Herbaspirillum genus to interact with plants.</title>
        <authorList>
            <person name="Straub D."/>
            <person name="Rothballer M."/>
            <person name="Hartmann A."/>
            <person name="Ludewig U."/>
        </authorList>
    </citation>
    <scope>NUCLEOTIDE SEQUENCE [LARGE SCALE GENOMIC DNA]</scope>
    <source>
        <strain evidence="11 12">GSF30</strain>
    </source>
</reference>
<evidence type="ECO:0000313" key="11">
    <source>
        <dbReference type="EMBL" id="EOA06221.1"/>
    </source>
</evidence>
<comment type="caution">
    <text evidence="11">The sequence shown here is derived from an EMBL/GenBank/DDBJ whole genome shotgun (WGS) entry which is preliminary data.</text>
</comment>
<dbReference type="HAMAP" id="MF_00099">
    <property type="entry name" value="CheB_chemtxs"/>
    <property type="match status" value="1"/>
</dbReference>
<dbReference type="Gene3D" id="3.40.50.180">
    <property type="entry name" value="Methylesterase CheB, C-terminal domain"/>
    <property type="match status" value="1"/>
</dbReference>
<feature type="active site" evidence="6 7">
    <location>
        <position position="237"/>
    </location>
</feature>
<comment type="PTM">
    <text evidence="6">Phosphorylated by CheA. Phosphorylation of the N-terminal regulatory domain activates the methylesterase activity.</text>
</comment>
<evidence type="ECO:0000256" key="4">
    <source>
        <dbReference type="ARBA" id="ARBA00022801"/>
    </source>
</evidence>
<keyword evidence="4 6" id="KW-0378">Hydrolase</keyword>
<evidence type="ECO:0000256" key="3">
    <source>
        <dbReference type="ARBA" id="ARBA00022553"/>
    </source>
</evidence>
<dbReference type="GO" id="GO:0008984">
    <property type="term" value="F:protein-glutamate methylesterase activity"/>
    <property type="evidence" value="ECO:0007669"/>
    <property type="project" value="UniProtKB-UniRule"/>
</dbReference>
<dbReference type="GO" id="GO:0000156">
    <property type="term" value="F:phosphorelay response regulator activity"/>
    <property type="evidence" value="ECO:0007669"/>
    <property type="project" value="InterPro"/>
</dbReference>
<feature type="active site" evidence="6 7">
    <location>
        <position position="333"/>
    </location>
</feature>
<evidence type="ECO:0000256" key="2">
    <source>
        <dbReference type="ARBA" id="ARBA00022500"/>
    </source>
</evidence>
<dbReference type="InterPro" id="IPR000673">
    <property type="entry name" value="Sig_transdc_resp-reg_Me-estase"/>
</dbReference>
<feature type="modified residue" description="4-aspartylphosphate" evidence="6 8">
    <location>
        <position position="59"/>
    </location>
</feature>
<comment type="subcellular location">
    <subcellularLocation>
        <location evidence="6">Cytoplasm</location>
    </subcellularLocation>
</comment>
<dbReference type="SMART" id="SM00448">
    <property type="entry name" value="REC"/>
    <property type="match status" value="1"/>
</dbReference>
<evidence type="ECO:0000256" key="1">
    <source>
        <dbReference type="ARBA" id="ARBA00022490"/>
    </source>
</evidence>
<dbReference type="InterPro" id="IPR001789">
    <property type="entry name" value="Sig_transdc_resp-reg_receiver"/>
</dbReference>